<evidence type="ECO:0000313" key="2">
    <source>
        <dbReference type="EMBL" id="CAG05774.1"/>
    </source>
</evidence>
<dbReference type="EMBL" id="CAAE01014781">
    <property type="protein sequence ID" value="CAG05774.1"/>
    <property type="molecule type" value="Genomic_DNA"/>
</dbReference>
<evidence type="ECO:0000256" key="1">
    <source>
        <dbReference type="SAM" id="MobiDB-lite"/>
    </source>
</evidence>
<feature type="compositionally biased region" description="Polar residues" evidence="1">
    <location>
        <begin position="1"/>
        <end position="14"/>
    </location>
</feature>
<dbReference type="AlphaFoldDB" id="Q4S0Q8"/>
<comment type="caution">
    <text evidence="2">The sequence shown here is derived from an EMBL/GenBank/DDBJ whole genome shotgun (WGS) entry which is preliminary data.</text>
</comment>
<protein>
    <submittedName>
        <fullName evidence="2">(spotted green pufferfish) hypothetical protein</fullName>
    </submittedName>
</protein>
<dbReference type="KEGG" id="tng:GSTEN00025909G001"/>
<name>Q4S0Q8_TETNG</name>
<proteinExistence type="predicted"/>
<reference evidence="2" key="1">
    <citation type="journal article" date="2004" name="Nature">
        <title>Genome duplication in the teleost fish Tetraodon nigroviridis reveals the early vertebrate proto-karyotype.</title>
        <authorList>
            <person name="Jaillon O."/>
            <person name="Aury J.-M."/>
            <person name="Brunet F."/>
            <person name="Petit J.-L."/>
            <person name="Stange-Thomann N."/>
            <person name="Mauceli E."/>
            <person name="Bouneau L."/>
            <person name="Fischer C."/>
            <person name="Ozouf-Costaz C."/>
            <person name="Bernot A."/>
            <person name="Nicaud S."/>
            <person name="Jaffe D."/>
            <person name="Fisher S."/>
            <person name="Lutfalla G."/>
            <person name="Dossat C."/>
            <person name="Segurens B."/>
            <person name="Dasilva C."/>
            <person name="Salanoubat M."/>
            <person name="Levy M."/>
            <person name="Boudet N."/>
            <person name="Castellano S."/>
            <person name="Anthouard V."/>
            <person name="Jubin C."/>
            <person name="Castelli V."/>
            <person name="Katinka M."/>
            <person name="Vacherie B."/>
            <person name="Biemont C."/>
            <person name="Skalli Z."/>
            <person name="Cattolico L."/>
            <person name="Poulain J."/>
            <person name="De Berardinis V."/>
            <person name="Cruaud C."/>
            <person name="Duprat S."/>
            <person name="Brottier P."/>
            <person name="Coutanceau J.-P."/>
            <person name="Gouzy J."/>
            <person name="Parra G."/>
            <person name="Lardier G."/>
            <person name="Chapple C."/>
            <person name="McKernan K.J."/>
            <person name="McEwan P."/>
            <person name="Bosak S."/>
            <person name="Kellis M."/>
            <person name="Volff J.-N."/>
            <person name="Guigo R."/>
            <person name="Zody M.C."/>
            <person name="Mesirov J."/>
            <person name="Lindblad-Toh K."/>
            <person name="Birren B."/>
            <person name="Nusbaum C."/>
            <person name="Kahn D."/>
            <person name="Robinson-Rechavi M."/>
            <person name="Laudet V."/>
            <person name="Schachter V."/>
            <person name="Quetier F."/>
            <person name="Saurin W."/>
            <person name="Scarpelli C."/>
            <person name="Wincker P."/>
            <person name="Lander E.S."/>
            <person name="Weissenbach J."/>
            <person name="Roest Crollius H."/>
        </authorList>
    </citation>
    <scope>NUCLEOTIDE SEQUENCE [LARGE SCALE GENOMIC DNA]</scope>
</reference>
<feature type="compositionally biased region" description="Low complexity" evidence="1">
    <location>
        <begin position="21"/>
        <end position="31"/>
    </location>
</feature>
<feature type="region of interest" description="Disordered" evidence="1">
    <location>
        <begin position="1"/>
        <end position="40"/>
    </location>
</feature>
<reference evidence="2" key="2">
    <citation type="submission" date="2004-02" db="EMBL/GenBank/DDBJ databases">
        <authorList>
            <consortium name="Genoscope"/>
            <consortium name="Whitehead Institute Centre for Genome Research"/>
        </authorList>
    </citation>
    <scope>NUCLEOTIDE SEQUENCE</scope>
</reference>
<sequence length="105" mass="11648">MEKATNQTVTQRGNLPQLRHAVSVQCSRPSSSQPPAPALNKPQVNVYRKVNLEPELLMVESKVQTAGYCFISCVLTLSCISACTDEIHAGREAVRDKKGREKRRP</sequence>
<gene>
    <name evidence="2" type="ORF">GSTENG00025909001</name>
</gene>
<accession>Q4S0Q8</accession>
<organism evidence="2">
    <name type="scientific">Tetraodon nigroviridis</name>
    <name type="common">Spotted green pufferfish</name>
    <name type="synonym">Chelonodon nigroviridis</name>
    <dbReference type="NCBI Taxonomy" id="99883"/>
    <lineage>
        <taxon>Eukaryota</taxon>
        <taxon>Metazoa</taxon>
        <taxon>Chordata</taxon>
        <taxon>Craniata</taxon>
        <taxon>Vertebrata</taxon>
        <taxon>Euteleostomi</taxon>
        <taxon>Actinopterygii</taxon>
        <taxon>Neopterygii</taxon>
        <taxon>Teleostei</taxon>
        <taxon>Neoteleostei</taxon>
        <taxon>Acanthomorphata</taxon>
        <taxon>Eupercaria</taxon>
        <taxon>Tetraodontiformes</taxon>
        <taxon>Tetradontoidea</taxon>
        <taxon>Tetraodontidae</taxon>
        <taxon>Tetraodon</taxon>
    </lineage>
</organism>